<keyword evidence="2" id="KW-1185">Reference proteome</keyword>
<dbReference type="InParanoid" id="A0A067QD60"/>
<gene>
    <name evidence="1" type="ORF">JAAARDRAFT_27734</name>
</gene>
<reference evidence="2" key="1">
    <citation type="journal article" date="2014" name="Proc. Natl. Acad. Sci. U.S.A.">
        <title>Extensive sampling of basidiomycete genomes demonstrates inadequacy of the white-rot/brown-rot paradigm for wood decay fungi.</title>
        <authorList>
            <person name="Riley R."/>
            <person name="Salamov A.A."/>
            <person name="Brown D.W."/>
            <person name="Nagy L.G."/>
            <person name="Floudas D."/>
            <person name="Held B.W."/>
            <person name="Levasseur A."/>
            <person name="Lombard V."/>
            <person name="Morin E."/>
            <person name="Otillar R."/>
            <person name="Lindquist E.A."/>
            <person name="Sun H."/>
            <person name="LaButti K.M."/>
            <person name="Schmutz J."/>
            <person name="Jabbour D."/>
            <person name="Luo H."/>
            <person name="Baker S.E."/>
            <person name="Pisabarro A.G."/>
            <person name="Walton J.D."/>
            <person name="Blanchette R.A."/>
            <person name="Henrissat B."/>
            <person name="Martin F."/>
            <person name="Cullen D."/>
            <person name="Hibbett D.S."/>
            <person name="Grigoriev I.V."/>
        </authorList>
    </citation>
    <scope>NUCLEOTIDE SEQUENCE [LARGE SCALE GENOMIC DNA]</scope>
    <source>
        <strain evidence="2">MUCL 33604</strain>
    </source>
</reference>
<evidence type="ECO:0008006" key="3">
    <source>
        <dbReference type="Google" id="ProtNLM"/>
    </source>
</evidence>
<protein>
    <recommendedName>
        <fullName evidence="3">Hypervirulence associated protein TUDOR domain-containing protein</fullName>
    </recommendedName>
</protein>
<dbReference type="Proteomes" id="UP000027265">
    <property type="component" value="Unassembled WGS sequence"/>
</dbReference>
<evidence type="ECO:0000313" key="2">
    <source>
        <dbReference type="Proteomes" id="UP000027265"/>
    </source>
</evidence>
<dbReference type="AlphaFoldDB" id="A0A067QD60"/>
<dbReference type="HOGENOM" id="CLU_2426944_0_0_1"/>
<evidence type="ECO:0000313" key="1">
    <source>
        <dbReference type="EMBL" id="KDQ64110.1"/>
    </source>
</evidence>
<accession>A0A067QD60</accession>
<dbReference type="OrthoDB" id="3185196at2759"/>
<proteinExistence type="predicted"/>
<name>A0A067QD60_9AGAM</name>
<sequence>MSDADIQPGDIVAVHHGPYGRREGLVVGAHYDYTGRQVLEVQMEPGEVIRTWSPQVTRIKRTIYRAPQTHGQRTVERHIYW</sequence>
<organism evidence="1 2">
    <name type="scientific">Jaapia argillacea MUCL 33604</name>
    <dbReference type="NCBI Taxonomy" id="933084"/>
    <lineage>
        <taxon>Eukaryota</taxon>
        <taxon>Fungi</taxon>
        <taxon>Dikarya</taxon>
        <taxon>Basidiomycota</taxon>
        <taxon>Agaricomycotina</taxon>
        <taxon>Agaricomycetes</taxon>
        <taxon>Agaricomycetidae</taxon>
        <taxon>Jaapiales</taxon>
        <taxon>Jaapiaceae</taxon>
        <taxon>Jaapia</taxon>
    </lineage>
</organism>
<dbReference type="EMBL" id="KL197709">
    <property type="protein sequence ID" value="KDQ64110.1"/>
    <property type="molecule type" value="Genomic_DNA"/>
</dbReference>